<evidence type="ECO:0000313" key="3">
    <source>
        <dbReference type="EMBL" id="APT90877.1"/>
    </source>
</evidence>
<dbReference type="PANTHER" id="PTHR37308:SF1">
    <property type="entry name" value="POLYPRENYL-PHOSPHATE TRANSPORTER"/>
    <property type="match status" value="1"/>
</dbReference>
<dbReference type="Proteomes" id="UP000185469">
    <property type="component" value="Chromosome"/>
</dbReference>
<organism evidence="3 4">
    <name type="scientific">Corynebacterium sphenisci DSM 44792</name>
    <dbReference type="NCBI Taxonomy" id="1437874"/>
    <lineage>
        <taxon>Bacteria</taxon>
        <taxon>Bacillati</taxon>
        <taxon>Actinomycetota</taxon>
        <taxon>Actinomycetes</taxon>
        <taxon>Mycobacteriales</taxon>
        <taxon>Corynebacteriaceae</taxon>
        <taxon>Corynebacterium</taxon>
    </lineage>
</organism>
<dbReference type="OrthoDB" id="9793746at2"/>
<dbReference type="STRING" id="1437874.CSPHI_07285"/>
<keyword evidence="2" id="KW-0812">Transmembrane</keyword>
<feature type="transmembrane region" description="Helical" evidence="2">
    <location>
        <begin position="185"/>
        <end position="216"/>
    </location>
</feature>
<keyword evidence="2" id="KW-0472">Membrane</keyword>
<proteinExistence type="predicted"/>
<evidence type="ECO:0000313" key="4">
    <source>
        <dbReference type="Proteomes" id="UP000185469"/>
    </source>
</evidence>
<dbReference type="Pfam" id="PF04018">
    <property type="entry name" value="VCA0040-like"/>
    <property type="match status" value="1"/>
</dbReference>
<feature type="transmembrane region" description="Helical" evidence="2">
    <location>
        <begin position="292"/>
        <end position="312"/>
    </location>
</feature>
<accession>A0A1L7CYI1</accession>
<reference evidence="3 4" key="1">
    <citation type="submission" date="2014-08" db="EMBL/GenBank/DDBJ databases">
        <title>Complete genome sequence of Corynebacterium sphenisci CECT 5990(T) (=DSM 44792(T)), isolated from healthy wild penguins.</title>
        <authorList>
            <person name="Ruckert C."/>
            <person name="Albersmeier A."/>
            <person name="Winkler A."/>
            <person name="Kalinowski J."/>
        </authorList>
    </citation>
    <scope>NUCLEOTIDE SEQUENCE [LARGE SCALE GENOMIC DNA]</scope>
    <source>
        <strain evidence="3 4">DSM 44792</strain>
    </source>
</reference>
<protein>
    <submittedName>
        <fullName evidence="3">Membrane protein</fullName>
    </submittedName>
</protein>
<feature type="transmembrane region" description="Helical" evidence="2">
    <location>
        <begin position="261"/>
        <end position="280"/>
    </location>
</feature>
<feature type="transmembrane region" description="Helical" evidence="2">
    <location>
        <begin position="228"/>
        <end position="249"/>
    </location>
</feature>
<feature type="region of interest" description="Disordered" evidence="1">
    <location>
        <begin position="1"/>
        <end position="26"/>
    </location>
</feature>
<gene>
    <name evidence="3" type="ORF">CSPHI_07285</name>
</gene>
<feature type="transmembrane region" description="Helical" evidence="2">
    <location>
        <begin position="93"/>
        <end position="111"/>
    </location>
</feature>
<dbReference type="RefSeq" id="WP_075692130.1">
    <property type="nucleotide sequence ID" value="NZ_CP009248.1"/>
</dbReference>
<evidence type="ECO:0000256" key="2">
    <source>
        <dbReference type="SAM" id="Phobius"/>
    </source>
</evidence>
<dbReference type="EMBL" id="CP009248">
    <property type="protein sequence ID" value="APT90877.1"/>
    <property type="molecule type" value="Genomic_DNA"/>
</dbReference>
<dbReference type="KEGG" id="csph:CSPHI_07285"/>
<dbReference type="AlphaFoldDB" id="A0A1L7CYI1"/>
<sequence length="323" mass="33012">MNTNDTAPDAARAPVTPDGGPPFPAPTPAAAVANIARGALIGIAESIPGVSGGTLALITGIYERLISSATAITRLPRAIARGEAAAALRRIDWWLLLPVGLGMVAMVFSVAGTMESFVTDHPTASRALFSGMIAASIAIPLQEIRPGELDRPGLRARAAVVFALFALGLFALTSMPKAAAHEPGLVAVFAAAAVAVCALVLPGVSGSFFLLVVGLYAPTMGAVADRDLGYLAVFALGALTGIVAFVRFLEWMLARHHGLTLAAMAGLLLGSLRALWPWQAVDGAMRAPGADWPAALALFALGAAVVAVVAWAQRRFTGAAHAG</sequence>
<dbReference type="PANTHER" id="PTHR37308">
    <property type="entry name" value="INTEGRAL MEMBRANE PROTEIN"/>
    <property type="match status" value="1"/>
</dbReference>
<dbReference type="InterPro" id="IPR007163">
    <property type="entry name" value="VCA0040-like"/>
</dbReference>
<feature type="transmembrane region" description="Helical" evidence="2">
    <location>
        <begin position="154"/>
        <end position="173"/>
    </location>
</feature>
<evidence type="ECO:0000256" key="1">
    <source>
        <dbReference type="SAM" id="MobiDB-lite"/>
    </source>
</evidence>
<keyword evidence="2" id="KW-1133">Transmembrane helix</keyword>
<keyword evidence="4" id="KW-1185">Reference proteome</keyword>
<name>A0A1L7CYI1_9CORY</name>